<comment type="caution">
    <text evidence="2">The sequence shown here is derived from an EMBL/GenBank/DDBJ whole genome shotgun (WGS) entry which is preliminary data.</text>
</comment>
<feature type="compositionally biased region" description="Polar residues" evidence="1">
    <location>
        <begin position="25"/>
        <end position="45"/>
    </location>
</feature>
<reference evidence="2 3" key="1">
    <citation type="submission" date="2024-05" db="EMBL/GenBank/DDBJ databases">
        <title>Genome sequencing and assembly of Indian major carp, Cirrhinus mrigala (Hamilton, 1822).</title>
        <authorList>
            <person name="Mohindra V."/>
            <person name="Chowdhury L.M."/>
            <person name="Lal K."/>
            <person name="Jena J.K."/>
        </authorList>
    </citation>
    <scope>NUCLEOTIDE SEQUENCE [LARGE SCALE GENOMIC DNA]</scope>
    <source>
        <strain evidence="2">CM1030</strain>
        <tissue evidence="2">Blood</tissue>
    </source>
</reference>
<dbReference type="AlphaFoldDB" id="A0ABD0Q1H2"/>
<name>A0ABD0Q1H2_CIRMR</name>
<dbReference type="EMBL" id="JAMKFB020000012">
    <property type="protein sequence ID" value="KAL0179556.1"/>
    <property type="molecule type" value="Genomic_DNA"/>
</dbReference>
<evidence type="ECO:0000313" key="2">
    <source>
        <dbReference type="EMBL" id="KAL0179556.1"/>
    </source>
</evidence>
<organism evidence="2 3">
    <name type="scientific">Cirrhinus mrigala</name>
    <name type="common">Mrigala</name>
    <dbReference type="NCBI Taxonomy" id="683832"/>
    <lineage>
        <taxon>Eukaryota</taxon>
        <taxon>Metazoa</taxon>
        <taxon>Chordata</taxon>
        <taxon>Craniata</taxon>
        <taxon>Vertebrata</taxon>
        <taxon>Euteleostomi</taxon>
        <taxon>Actinopterygii</taxon>
        <taxon>Neopterygii</taxon>
        <taxon>Teleostei</taxon>
        <taxon>Ostariophysi</taxon>
        <taxon>Cypriniformes</taxon>
        <taxon>Cyprinidae</taxon>
        <taxon>Labeoninae</taxon>
        <taxon>Labeonini</taxon>
        <taxon>Cirrhinus</taxon>
    </lineage>
</organism>
<gene>
    <name evidence="2" type="ORF">M9458_024998</name>
</gene>
<protein>
    <submittedName>
        <fullName evidence="2">Uncharacterized protein</fullName>
    </submittedName>
</protein>
<evidence type="ECO:0000313" key="3">
    <source>
        <dbReference type="Proteomes" id="UP001529510"/>
    </source>
</evidence>
<feature type="region of interest" description="Disordered" evidence="1">
    <location>
        <begin position="1"/>
        <end position="134"/>
    </location>
</feature>
<accession>A0ABD0Q1H2</accession>
<feature type="compositionally biased region" description="Basic and acidic residues" evidence="1">
    <location>
        <begin position="111"/>
        <end position="123"/>
    </location>
</feature>
<keyword evidence="3" id="KW-1185">Reference proteome</keyword>
<dbReference type="Proteomes" id="UP001529510">
    <property type="component" value="Unassembled WGS sequence"/>
</dbReference>
<feature type="non-terminal residue" evidence="2">
    <location>
        <position position="134"/>
    </location>
</feature>
<proteinExistence type="predicted"/>
<evidence type="ECO:0000256" key="1">
    <source>
        <dbReference type="SAM" id="MobiDB-lite"/>
    </source>
</evidence>
<sequence>MSSQESQNLPLKPEVKQRPPVPVKPSNNTSDTSSVEDAASQNSGNVKKIVNRFSQPEAKISIGDTAKSATIEWRQQRPPAIKPRRKARSSSLSTTGNAPPLPPKTRQNHTGQKDEVDSQEKQEGALSAVDGGRS</sequence>